<gene>
    <name evidence="3" type="ORF">ACFOGJ_12870</name>
</gene>
<keyword evidence="2" id="KW-0812">Transmembrane</keyword>
<dbReference type="Pfam" id="PF09912">
    <property type="entry name" value="DUF2141"/>
    <property type="match status" value="1"/>
</dbReference>
<protein>
    <submittedName>
        <fullName evidence="3">DUF2141 domain-containing protein</fullName>
    </submittedName>
</protein>
<keyword evidence="2" id="KW-0472">Membrane</keyword>
<dbReference type="RefSeq" id="WP_379900956.1">
    <property type="nucleotide sequence ID" value="NZ_JBHRTR010000028.1"/>
</dbReference>
<feature type="region of interest" description="Disordered" evidence="1">
    <location>
        <begin position="109"/>
        <end position="138"/>
    </location>
</feature>
<comment type="caution">
    <text evidence="3">The sequence shown here is derived from an EMBL/GenBank/DDBJ whole genome shotgun (WGS) entry which is preliminary data.</text>
</comment>
<dbReference type="EMBL" id="JBHRTR010000028">
    <property type="protein sequence ID" value="MFC3228131.1"/>
    <property type="molecule type" value="Genomic_DNA"/>
</dbReference>
<evidence type="ECO:0000313" key="3">
    <source>
        <dbReference type="EMBL" id="MFC3228131.1"/>
    </source>
</evidence>
<sequence length="162" mass="16320">MSSLFRAARLACLARGILVGGILAGGLLASPGPAMAGDLTVNVGPDKTRAAGVLMVALFAAAAGWTAIEQAHALVRVEPDAGSGAVVLRDLPPGRYALMAFVDANGNGELDRDADGNPLEPHGFSGGGSGEGPPSFDEALIEIYEDGTSTSITLREPPAPAE</sequence>
<dbReference type="Proteomes" id="UP001595528">
    <property type="component" value="Unassembled WGS sequence"/>
</dbReference>
<feature type="transmembrane region" description="Helical" evidence="2">
    <location>
        <begin position="52"/>
        <end position="68"/>
    </location>
</feature>
<proteinExistence type="predicted"/>
<accession>A0ABV7L0H9</accession>
<evidence type="ECO:0000313" key="4">
    <source>
        <dbReference type="Proteomes" id="UP001595528"/>
    </source>
</evidence>
<evidence type="ECO:0000256" key="2">
    <source>
        <dbReference type="SAM" id="Phobius"/>
    </source>
</evidence>
<evidence type="ECO:0000256" key="1">
    <source>
        <dbReference type="SAM" id="MobiDB-lite"/>
    </source>
</evidence>
<keyword evidence="4" id="KW-1185">Reference proteome</keyword>
<name>A0ABV7L0H9_9PROT</name>
<reference evidence="4" key="1">
    <citation type="journal article" date="2019" name="Int. J. Syst. Evol. Microbiol.">
        <title>The Global Catalogue of Microorganisms (GCM) 10K type strain sequencing project: providing services to taxonomists for standard genome sequencing and annotation.</title>
        <authorList>
            <consortium name="The Broad Institute Genomics Platform"/>
            <consortium name="The Broad Institute Genome Sequencing Center for Infectious Disease"/>
            <person name="Wu L."/>
            <person name="Ma J."/>
        </authorList>
    </citation>
    <scope>NUCLEOTIDE SEQUENCE [LARGE SCALE GENOMIC DNA]</scope>
    <source>
        <strain evidence="4">KCTC 42964</strain>
    </source>
</reference>
<dbReference type="InterPro" id="IPR018673">
    <property type="entry name" value="DUF2141"/>
</dbReference>
<keyword evidence="2" id="KW-1133">Transmembrane helix</keyword>
<organism evidence="3 4">
    <name type="scientific">Marinibaculum pumilum</name>
    <dbReference type="NCBI Taxonomy" id="1766165"/>
    <lineage>
        <taxon>Bacteria</taxon>
        <taxon>Pseudomonadati</taxon>
        <taxon>Pseudomonadota</taxon>
        <taxon>Alphaproteobacteria</taxon>
        <taxon>Rhodospirillales</taxon>
        <taxon>Rhodospirillaceae</taxon>
        <taxon>Marinibaculum</taxon>
    </lineage>
</organism>